<feature type="transmembrane region" description="Helical" evidence="8">
    <location>
        <begin position="95"/>
        <end position="117"/>
    </location>
</feature>
<protein>
    <recommendedName>
        <fullName evidence="9">CWH43-like N-terminal domain-containing protein</fullName>
    </recommendedName>
</protein>
<dbReference type="GO" id="GO:0000139">
    <property type="term" value="C:Golgi membrane"/>
    <property type="evidence" value="ECO:0007669"/>
    <property type="project" value="UniProtKB-SubCell"/>
</dbReference>
<evidence type="ECO:0000313" key="11">
    <source>
        <dbReference type="Proteomes" id="UP000835052"/>
    </source>
</evidence>
<dbReference type="EMBL" id="CAJGYM010000031">
    <property type="protein sequence ID" value="CAD6192949.1"/>
    <property type="molecule type" value="Genomic_DNA"/>
</dbReference>
<accession>A0A8S1HA14</accession>
<evidence type="ECO:0000256" key="8">
    <source>
        <dbReference type="SAM" id="Phobius"/>
    </source>
</evidence>
<keyword evidence="11" id="KW-1185">Reference proteome</keyword>
<feature type="transmembrane region" description="Helical" evidence="8">
    <location>
        <begin position="198"/>
        <end position="220"/>
    </location>
</feature>
<dbReference type="AlphaFoldDB" id="A0A8S1HA14"/>
<dbReference type="GO" id="GO:0005789">
    <property type="term" value="C:endoplasmic reticulum membrane"/>
    <property type="evidence" value="ECO:0007669"/>
    <property type="project" value="TreeGrafter"/>
</dbReference>
<evidence type="ECO:0000256" key="3">
    <source>
        <dbReference type="ARBA" id="ARBA00022502"/>
    </source>
</evidence>
<evidence type="ECO:0000259" key="9">
    <source>
        <dbReference type="Pfam" id="PF10277"/>
    </source>
</evidence>
<feature type="domain" description="CWH43-like N-terminal" evidence="9">
    <location>
        <begin position="78"/>
        <end position="224"/>
    </location>
</feature>
<dbReference type="Pfam" id="PF10277">
    <property type="entry name" value="Frag1"/>
    <property type="match status" value="1"/>
</dbReference>
<keyword evidence="3" id="KW-0337">GPI-anchor biosynthesis</keyword>
<dbReference type="Proteomes" id="UP000835052">
    <property type="component" value="Unassembled WGS sequence"/>
</dbReference>
<feature type="transmembrane region" description="Helical" evidence="8">
    <location>
        <begin position="129"/>
        <end position="148"/>
    </location>
</feature>
<evidence type="ECO:0000256" key="5">
    <source>
        <dbReference type="ARBA" id="ARBA00022989"/>
    </source>
</evidence>
<feature type="transmembrane region" description="Helical" evidence="8">
    <location>
        <begin position="168"/>
        <end position="186"/>
    </location>
</feature>
<evidence type="ECO:0000256" key="7">
    <source>
        <dbReference type="ARBA" id="ARBA00023136"/>
    </source>
</evidence>
<name>A0A8S1HA14_9PELO</name>
<keyword evidence="5 8" id="KW-1133">Transmembrane helix</keyword>
<keyword evidence="4 8" id="KW-0812">Transmembrane</keyword>
<evidence type="ECO:0000313" key="10">
    <source>
        <dbReference type="EMBL" id="CAD6192949.1"/>
    </source>
</evidence>
<evidence type="ECO:0000256" key="1">
    <source>
        <dbReference type="ARBA" id="ARBA00004653"/>
    </source>
</evidence>
<dbReference type="PANTHER" id="PTHR12892:SF11">
    <property type="entry name" value="POST-GPI ATTACHMENT TO PROTEINS FACTOR 2"/>
    <property type="match status" value="1"/>
</dbReference>
<proteinExistence type="inferred from homology"/>
<gene>
    <name evidence="10" type="ORF">CAUJ_LOCUS8868</name>
</gene>
<feature type="transmembrane region" description="Helical" evidence="8">
    <location>
        <begin position="15"/>
        <end position="36"/>
    </location>
</feature>
<dbReference type="GO" id="GO:0006506">
    <property type="term" value="P:GPI anchor biosynthetic process"/>
    <property type="evidence" value="ECO:0007669"/>
    <property type="project" value="UniProtKB-KW"/>
</dbReference>
<comment type="caution">
    <text evidence="10">The sequence shown here is derived from an EMBL/GenBank/DDBJ whole genome shotgun (WGS) entry which is preliminary data.</text>
</comment>
<evidence type="ECO:0000256" key="2">
    <source>
        <dbReference type="ARBA" id="ARBA00007414"/>
    </source>
</evidence>
<keyword evidence="6" id="KW-0333">Golgi apparatus</keyword>
<comment type="subcellular location">
    <subcellularLocation>
        <location evidence="1">Golgi apparatus membrane</location>
        <topology evidence="1">Multi-pass membrane protein</topology>
    </subcellularLocation>
</comment>
<evidence type="ECO:0000256" key="4">
    <source>
        <dbReference type="ARBA" id="ARBA00022692"/>
    </source>
</evidence>
<dbReference type="PANTHER" id="PTHR12892">
    <property type="entry name" value="FGF RECEPTOR ACTIVATING PROTEIN 1"/>
    <property type="match status" value="1"/>
</dbReference>
<keyword evidence="7 8" id="KW-0472">Membrane</keyword>
<comment type="similarity">
    <text evidence="2">Belongs to the PGAP2 family.</text>
</comment>
<evidence type="ECO:0000256" key="6">
    <source>
        <dbReference type="ARBA" id="ARBA00023034"/>
    </source>
</evidence>
<dbReference type="InterPro" id="IPR039545">
    <property type="entry name" value="PGAP2"/>
</dbReference>
<sequence length="251" mass="27908">MAFDDDSLSLSLRKFVLIVAGLPLSGFIICVVCAFSQLASINISCRINLCARKIYLANIYRPSHWPEAGCGVCLEKLFLMYSPLRPLTGAFRFRMLCQLACGLNLLENICLLTLSSISSTEDHGLHKLSFVMFEVCATLYMLLATFLFHHSGRRRATSLGEKSYELKILMTSISVIGILTASYLYWRHNAYCEPGVYTLFALAEYAIVLANIAFHCTLYYDFHGKSVAFTSAIGSVGGGYSFLPSHIEKDT</sequence>
<dbReference type="OrthoDB" id="68581at2759"/>
<reference evidence="10" key="1">
    <citation type="submission" date="2020-10" db="EMBL/GenBank/DDBJ databases">
        <authorList>
            <person name="Kikuchi T."/>
        </authorList>
    </citation>
    <scope>NUCLEOTIDE SEQUENCE</scope>
    <source>
        <strain evidence="10">NKZ352</strain>
    </source>
</reference>
<dbReference type="InterPro" id="IPR019402">
    <property type="entry name" value="CWH43_N"/>
</dbReference>
<organism evidence="10 11">
    <name type="scientific">Caenorhabditis auriculariae</name>
    <dbReference type="NCBI Taxonomy" id="2777116"/>
    <lineage>
        <taxon>Eukaryota</taxon>
        <taxon>Metazoa</taxon>
        <taxon>Ecdysozoa</taxon>
        <taxon>Nematoda</taxon>
        <taxon>Chromadorea</taxon>
        <taxon>Rhabditida</taxon>
        <taxon>Rhabditina</taxon>
        <taxon>Rhabditomorpha</taxon>
        <taxon>Rhabditoidea</taxon>
        <taxon>Rhabditidae</taxon>
        <taxon>Peloderinae</taxon>
        <taxon>Caenorhabditis</taxon>
    </lineage>
</organism>